<name>A0A645ASK6_9ZZZZ</name>
<comment type="cofactor">
    <cofactor evidence="1">
        <name>Mg(2+)</name>
        <dbReference type="ChEBI" id="CHEBI:18420"/>
    </cofactor>
</comment>
<evidence type="ECO:0000259" key="4">
    <source>
        <dbReference type="Pfam" id="PF03328"/>
    </source>
</evidence>
<dbReference type="GO" id="GO:0006107">
    <property type="term" value="P:oxaloacetate metabolic process"/>
    <property type="evidence" value="ECO:0007669"/>
    <property type="project" value="TreeGrafter"/>
</dbReference>
<accession>A0A645ASK6</accession>
<dbReference type="InterPro" id="IPR011206">
    <property type="entry name" value="Citrate_lyase_beta/mcl1/mcl2"/>
</dbReference>
<keyword evidence="3" id="KW-0460">Magnesium</keyword>
<evidence type="ECO:0000256" key="1">
    <source>
        <dbReference type="ARBA" id="ARBA00001946"/>
    </source>
</evidence>
<dbReference type="SUPFAM" id="SSF51621">
    <property type="entry name" value="Phosphoenolpyruvate/pyruvate domain"/>
    <property type="match status" value="1"/>
</dbReference>
<dbReference type="AlphaFoldDB" id="A0A645ASK6"/>
<gene>
    <name evidence="5" type="primary">mcl2_2</name>
    <name evidence="5" type="ORF">SDC9_100623</name>
</gene>
<keyword evidence="5" id="KW-0378">Hydrolase</keyword>
<evidence type="ECO:0000313" key="5">
    <source>
        <dbReference type="EMBL" id="MPM53853.1"/>
    </source>
</evidence>
<dbReference type="EC" id="3.1.2.30" evidence="5"/>
<evidence type="ECO:0000256" key="2">
    <source>
        <dbReference type="ARBA" id="ARBA00022723"/>
    </source>
</evidence>
<sequence length="267" mass="28328">MTTQIARSFLFVPGDRPERFDKAAASGAHDIILDLEDAVGMEAKPRARDQVRDWLVAGGHKAIVRINAAGTPWFDDDLRMIQAVPNAAVMLPKADQRSLAHVTQALPGRRVIALIETVSAYLDLKAVCSVGGVEQLAFGSVDFSTESGIADEDHALDSVRVQIVLESVRAGLLAPIDGVSVNFSDTGLITQDARRSRDLGFGGKLCIHPAQVAPVNAAFAPSAAELDWARRVLAAFEASAGAATAVDGKMIDKPLVDKARRIVASAL</sequence>
<dbReference type="PANTHER" id="PTHR32308:SF10">
    <property type="entry name" value="CITRATE LYASE SUBUNIT BETA"/>
    <property type="match status" value="1"/>
</dbReference>
<dbReference type="InterPro" id="IPR005000">
    <property type="entry name" value="Aldolase/citrate-lyase_domain"/>
</dbReference>
<dbReference type="EMBL" id="VSSQ01014532">
    <property type="protein sequence ID" value="MPM53853.1"/>
    <property type="molecule type" value="Genomic_DNA"/>
</dbReference>
<dbReference type="InterPro" id="IPR040442">
    <property type="entry name" value="Pyrv_kinase-like_dom_sf"/>
</dbReference>
<comment type="caution">
    <text evidence="5">The sequence shown here is derived from an EMBL/GenBank/DDBJ whole genome shotgun (WGS) entry which is preliminary data.</text>
</comment>
<protein>
    <submittedName>
        <fullName evidence="5">(3S)-malyl-CoA thioesterase</fullName>
        <ecNumber evidence="5">3.1.2.30</ecNumber>
    </submittedName>
</protein>
<proteinExistence type="predicted"/>
<feature type="domain" description="HpcH/HpaI aldolase/citrate lyase" evidence="4">
    <location>
        <begin position="7"/>
        <end position="209"/>
    </location>
</feature>
<reference evidence="5" key="1">
    <citation type="submission" date="2019-08" db="EMBL/GenBank/DDBJ databases">
        <authorList>
            <person name="Kucharzyk K."/>
            <person name="Murdoch R.W."/>
            <person name="Higgins S."/>
            <person name="Loffler F."/>
        </authorList>
    </citation>
    <scope>NUCLEOTIDE SEQUENCE</scope>
</reference>
<dbReference type="GO" id="GO:0000287">
    <property type="term" value="F:magnesium ion binding"/>
    <property type="evidence" value="ECO:0007669"/>
    <property type="project" value="TreeGrafter"/>
</dbReference>
<dbReference type="GO" id="GO:0016787">
    <property type="term" value="F:hydrolase activity"/>
    <property type="evidence" value="ECO:0007669"/>
    <property type="project" value="UniProtKB-KW"/>
</dbReference>
<dbReference type="InterPro" id="IPR015813">
    <property type="entry name" value="Pyrv/PenolPyrv_kinase-like_dom"/>
</dbReference>
<dbReference type="PANTHER" id="PTHR32308">
    <property type="entry name" value="LYASE BETA SUBUNIT, PUTATIVE (AFU_ORTHOLOGUE AFUA_4G13030)-RELATED"/>
    <property type="match status" value="1"/>
</dbReference>
<evidence type="ECO:0000256" key="3">
    <source>
        <dbReference type="ARBA" id="ARBA00022842"/>
    </source>
</evidence>
<keyword evidence="2" id="KW-0479">Metal-binding</keyword>
<dbReference type="Pfam" id="PF03328">
    <property type="entry name" value="HpcH_HpaI"/>
    <property type="match status" value="1"/>
</dbReference>
<organism evidence="5">
    <name type="scientific">bioreactor metagenome</name>
    <dbReference type="NCBI Taxonomy" id="1076179"/>
    <lineage>
        <taxon>unclassified sequences</taxon>
        <taxon>metagenomes</taxon>
        <taxon>ecological metagenomes</taxon>
    </lineage>
</organism>
<dbReference type="Gene3D" id="3.20.20.60">
    <property type="entry name" value="Phosphoenolpyruvate-binding domains"/>
    <property type="match status" value="1"/>
</dbReference>
<dbReference type="PIRSF" id="PIRSF015582">
    <property type="entry name" value="Cit_lyase_B"/>
    <property type="match status" value="1"/>
</dbReference>